<feature type="binding site" evidence="14">
    <location>
        <position position="394"/>
    </location>
    <ligand>
        <name>substrate</name>
    </ligand>
</feature>
<accession>A0A011NER8</accession>
<dbReference type="OrthoDB" id="9804716at2"/>
<dbReference type="NCBIfam" id="TIGR01060">
    <property type="entry name" value="eno"/>
    <property type="match status" value="1"/>
</dbReference>
<evidence type="ECO:0000256" key="10">
    <source>
        <dbReference type="ARBA" id="ARBA00023239"/>
    </source>
</evidence>
<protein>
    <recommendedName>
        <fullName evidence="4 12">Enolase</fullName>
        <ecNumber evidence="3 12">4.2.1.11</ecNumber>
    </recommendedName>
    <alternativeName>
        <fullName evidence="12">2-phospho-D-glycerate hydro-lyase</fullName>
    </alternativeName>
    <alternativeName>
        <fullName evidence="12">2-phosphoglycerate dehydratase</fullName>
    </alternativeName>
</protein>
<evidence type="ECO:0000256" key="15">
    <source>
        <dbReference type="PIRSR" id="PIRSR001400-3"/>
    </source>
</evidence>
<keyword evidence="7 12" id="KW-0479">Metal-binding</keyword>
<feature type="binding site" evidence="12 15">
    <location>
        <position position="291"/>
    </location>
    <ligand>
        <name>Mg(2+)</name>
        <dbReference type="ChEBI" id="CHEBI:18420"/>
    </ligand>
</feature>
<evidence type="ECO:0000256" key="1">
    <source>
        <dbReference type="ARBA" id="ARBA00005031"/>
    </source>
</evidence>
<dbReference type="PIRSF" id="PIRSF001400">
    <property type="entry name" value="Enolase"/>
    <property type="match status" value="1"/>
</dbReference>
<keyword evidence="20" id="KW-1185">Reference proteome</keyword>
<dbReference type="SUPFAM" id="SSF51604">
    <property type="entry name" value="Enolase C-terminal domain-like"/>
    <property type="match status" value="1"/>
</dbReference>
<evidence type="ECO:0000256" key="4">
    <source>
        <dbReference type="ARBA" id="ARBA00017068"/>
    </source>
</evidence>
<keyword evidence="9 12" id="KW-0324">Glycolysis</keyword>
<dbReference type="GO" id="GO:0000287">
    <property type="term" value="F:magnesium ion binding"/>
    <property type="evidence" value="ECO:0007669"/>
    <property type="project" value="UniProtKB-UniRule"/>
</dbReference>
<dbReference type="InterPro" id="IPR036849">
    <property type="entry name" value="Enolase-like_C_sf"/>
</dbReference>
<dbReference type="SFLD" id="SFLDS00001">
    <property type="entry name" value="Enolase"/>
    <property type="match status" value="1"/>
</dbReference>
<dbReference type="SFLD" id="SFLDF00002">
    <property type="entry name" value="enolase"/>
    <property type="match status" value="1"/>
</dbReference>
<dbReference type="PRINTS" id="PR00148">
    <property type="entry name" value="ENOLASE"/>
</dbReference>
<evidence type="ECO:0000256" key="3">
    <source>
        <dbReference type="ARBA" id="ARBA00012058"/>
    </source>
</evidence>
<feature type="binding site" evidence="12">
    <location>
        <position position="372"/>
    </location>
    <ligand>
        <name>(2R)-2-phosphoglycerate</name>
        <dbReference type="ChEBI" id="CHEBI:58289"/>
    </ligand>
</feature>
<reference evidence="18 20" key="1">
    <citation type="journal article" date="2014" name="Genome Announc.">
        <title>Genome Sequence of a Presumptive Mannheimia haemolytica Strain with an A1/A6-Cross-Reactive Serotype from a White-Tailed Deer (Odocoileus virginianus).</title>
        <authorList>
            <person name="Lawrence P.K."/>
            <person name="Bey R.F."/>
            <person name="Wiener B."/>
            <person name="Kittichotirat W."/>
            <person name="Bumgarner R.E."/>
        </authorList>
    </citation>
    <scope>NUCLEOTIDE SEQUENCE [LARGE SCALE GENOMIC DNA]</scope>
    <source>
        <strain evidence="18 20">PKL10</strain>
    </source>
</reference>
<name>A0A011NER8_9PAST</name>
<feature type="binding site" evidence="14">
    <location>
        <begin position="370"/>
        <end position="373"/>
    </location>
    <ligand>
        <name>substrate</name>
    </ligand>
</feature>
<comment type="similarity">
    <text evidence="2 12">Belongs to the enolase family.</text>
</comment>
<keyword evidence="6 12" id="KW-0964">Secreted</keyword>
<dbReference type="AlphaFoldDB" id="A0A011NER8"/>
<feature type="binding site" evidence="12 15">
    <location>
        <position position="246"/>
    </location>
    <ligand>
        <name>Mg(2+)</name>
        <dbReference type="ChEBI" id="CHEBI:18420"/>
    </ligand>
</feature>
<dbReference type="PANTHER" id="PTHR11902">
    <property type="entry name" value="ENOLASE"/>
    <property type="match status" value="1"/>
</dbReference>
<dbReference type="GO" id="GO:0004634">
    <property type="term" value="F:phosphopyruvate hydratase activity"/>
    <property type="evidence" value="ECO:0007669"/>
    <property type="project" value="UniProtKB-UniRule"/>
</dbReference>
<feature type="binding site" evidence="14">
    <location>
        <position position="291"/>
    </location>
    <ligand>
        <name>substrate</name>
    </ligand>
</feature>
<evidence type="ECO:0000256" key="12">
    <source>
        <dbReference type="HAMAP-Rule" id="MF_00318"/>
    </source>
</evidence>
<evidence type="ECO:0000259" key="16">
    <source>
        <dbReference type="SMART" id="SM01192"/>
    </source>
</evidence>
<comment type="catalytic activity">
    <reaction evidence="12">
        <text>(2R)-2-phosphoglycerate = phosphoenolpyruvate + H2O</text>
        <dbReference type="Rhea" id="RHEA:10164"/>
        <dbReference type="ChEBI" id="CHEBI:15377"/>
        <dbReference type="ChEBI" id="CHEBI:58289"/>
        <dbReference type="ChEBI" id="CHEBI:58702"/>
        <dbReference type="EC" id="4.2.1.11"/>
    </reaction>
</comment>
<dbReference type="GO" id="GO:0000015">
    <property type="term" value="C:phosphopyruvate hydratase complex"/>
    <property type="evidence" value="ECO:0007669"/>
    <property type="project" value="InterPro"/>
</dbReference>
<dbReference type="Pfam" id="PF03952">
    <property type="entry name" value="Enolase_N"/>
    <property type="match status" value="1"/>
</dbReference>
<reference evidence="19 21" key="2">
    <citation type="submission" date="2016-03" db="EMBL/GenBank/DDBJ databases">
        <authorList>
            <person name="Bojesen A.M."/>
            <person name="Planet P."/>
            <person name="Hansen M.J."/>
        </authorList>
    </citation>
    <scope>NUCLEOTIDE SEQUENCE [LARGE SCALE GENOMIC DNA]</scope>
    <source>
        <strain evidence="19 21">B 234/94</strain>
    </source>
</reference>
<feature type="binding site" evidence="12">
    <location>
        <position position="373"/>
    </location>
    <ligand>
        <name>(2R)-2-phosphoglycerate</name>
        <dbReference type="ChEBI" id="CHEBI:58289"/>
    </ligand>
</feature>
<dbReference type="InterPro" id="IPR020810">
    <property type="entry name" value="Enolase_C"/>
</dbReference>
<feature type="binding site" evidence="14">
    <location>
        <position position="168"/>
    </location>
    <ligand>
        <name>substrate</name>
    </ligand>
</feature>
<dbReference type="GO" id="GO:0005576">
    <property type="term" value="C:extracellular region"/>
    <property type="evidence" value="ECO:0007669"/>
    <property type="project" value="UniProtKB-SubCell"/>
</dbReference>
<evidence type="ECO:0000313" key="19">
    <source>
        <dbReference type="EMBL" id="QIM66969.1"/>
    </source>
</evidence>
<dbReference type="FunFam" id="3.20.20.120:FF:000001">
    <property type="entry name" value="Enolase"/>
    <property type="match status" value="1"/>
</dbReference>
<dbReference type="InterPro" id="IPR029017">
    <property type="entry name" value="Enolase-like_N"/>
</dbReference>
<dbReference type="STRING" id="1122190.GCA_000621105_00308"/>
<feature type="active site" description="Proton donor" evidence="12 13">
    <location>
        <position position="209"/>
    </location>
</feature>
<dbReference type="SUPFAM" id="SSF54826">
    <property type="entry name" value="Enolase N-terminal domain-like"/>
    <property type="match status" value="1"/>
</dbReference>
<comment type="cofactor">
    <cofactor evidence="15">
        <name>Mg(2+)</name>
        <dbReference type="ChEBI" id="CHEBI:18420"/>
    </cofactor>
    <text evidence="15">Mg(2+) is required for catalysis and for stabilizing the dimer.</text>
</comment>
<dbReference type="RefSeq" id="WP_025247479.1">
    <property type="nucleotide sequence ID" value="NZ_AVSP01000004.1"/>
</dbReference>
<dbReference type="HAMAP" id="MF_00318">
    <property type="entry name" value="Enolase"/>
    <property type="match status" value="1"/>
</dbReference>
<evidence type="ECO:0000256" key="11">
    <source>
        <dbReference type="ARBA" id="ARBA00045763"/>
    </source>
</evidence>
<keyword evidence="10 12" id="KW-0456">Lyase</keyword>
<dbReference type="InterPro" id="IPR020811">
    <property type="entry name" value="Enolase_N"/>
</dbReference>
<comment type="subcellular location">
    <subcellularLocation>
        <location evidence="12">Cytoplasm</location>
    </subcellularLocation>
    <subcellularLocation>
        <location evidence="12">Secreted</location>
    </subcellularLocation>
    <subcellularLocation>
        <location evidence="12">Cell surface</location>
    </subcellularLocation>
    <text evidence="12">Fractions of enolase are present in both the cytoplasm and on the cell surface.</text>
</comment>
<comment type="pathway">
    <text evidence="1 12">Carbohydrate degradation; glycolysis; pyruvate from D-glyceraldehyde 3-phosphate: step 4/5.</text>
</comment>
<evidence type="ECO:0000256" key="7">
    <source>
        <dbReference type="ARBA" id="ARBA00022723"/>
    </source>
</evidence>
<dbReference type="CDD" id="cd03313">
    <property type="entry name" value="enolase"/>
    <property type="match status" value="1"/>
</dbReference>
<dbReference type="Gene3D" id="3.20.20.120">
    <property type="entry name" value="Enolase-like C-terminal domain"/>
    <property type="match status" value="1"/>
</dbReference>
<feature type="active site" description="Proton acceptor" evidence="12 13">
    <location>
        <position position="343"/>
    </location>
</feature>
<comment type="cofactor">
    <cofactor evidence="12">
        <name>Mg(2+)</name>
        <dbReference type="ChEBI" id="CHEBI:18420"/>
    </cofactor>
    <text evidence="12">Binds a second Mg(2+) ion via substrate during catalysis.</text>
</comment>
<feature type="binding site" evidence="12">
    <location>
        <position position="394"/>
    </location>
    <ligand>
        <name>(2R)-2-phosphoglycerate</name>
        <dbReference type="ChEBI" id="CHEBI:58289"/>
    </ligand>
</feature>
<dbReference type="GO" id="GO:0006096">
    <property type="term" value="P:glycolytic process"/>
    <property type="evidence" value="ECO:0007669"/>
    <property type="project" value="UniProtKB-UniRule"/>
</dbReference>
<keyword evidence="5 12" id="KW-0963">Cytoplasm</keyword>
<gene>
    <name evidence="12 18" type="primary">eno</name>
    <name evidence="19" type="ORF">A4G16_06080</name>
    <name evidence="18" type="ORF">AK33_01075</name>
</gene>
<evidence type="ECO:0000256" key="14">
    <source>
        <dbReference type="PIRSR" id="PIRSR001400-2"/>
    </source>
</evidence>
<dbReference type="Gene3D" id="3.30.390.10">
    <property type="entry name" value="Enolase-like, N-terminal domain"/>
    <property type="match status" value="1"/>
</dbReference>
<dbReference type="SMART" id="SM01192">
    <property type="entry name" value="Enolase_C"/>
    <property type="match status" value="1"/>
</dbReference>
<dbReference type="KEGG" id="mgra:A4G16_06080"/>
<dbReference type="PROSITE" id="PS00164">
    <property type="entry name" value="ENOLASE"/>
    <property type="match status" value="1"/>
</dbReference>
<feature type="binding site" evidence="12">
    <location>
        <position position="167"/>
    </location>
    <ligand>
        <name>(2R)-2-phosphoglycerate</name>
        <dbReference type="ChEBI" id="CHEBI:58289"/>
    </ligand>
</feature>
<evidence type="ECO:0000256" key="2">
    <source>
        <dbReference type="ARBA" id="ARBA00009604"/>
    </source>
</evidence>
<evidence type="ECO:0000256" key="5">
    <source>
        <dbReference type="ARBA" id="ARBA00022490"/>
    </source>
</evidence>
<evidence type="ECO:0000256" key="9">
    <source>
        <dbReference type="ARBA" id="ARBA00023152"/>
    </source>
</evidence>
<dbReference type="Pfam" id="PF00113">
    <property type="entry name" value="Enolase_C"/>
    <property type="match status" value="1"/>
</dbReference>
<evidence type="ECO:0000313" key="21">
    <source>
        <dbReference type="Proteomes" id="UP000501366"/>
    </source>
</evidence>
<dbReference type="EMBL" id="JANJ01000001">
    <property type="protein sequence ID" value="EXI63027.1"/>
    <property type="molecule type" value="Genomic_DNA"/>
</dbReference>
<evidence type="ECO:0000256" key="8">
    <source>
        <dbReference type="ARBA" id="ARBA00022842"/>
    </source>
</evidence>
<dbReference type="SMART" id="SM01193">
    <property type="entry name" value="Enolase_N"/>
    <property type="match status" value="1"/>
</dbReference>
<evidence type="ECO:0000313" key="18">
    <source>
        <dbReference type="EMBL" id="EXI63027.1"/>
    </source>
</evidence>
<dbReference type="InterPro" id="IPR020809">
    <property type="entry name" value="Enolase_CS"/>
</dbReference>
<evidence type="ECO:0000256" key="13">
    <source>
        <dbReference type="PIRSR" id="PIRSR001400-1"/>
    </source>
</evidence>
<dbReference type="PANTHER" id="PTHR11902:SF1">
    <property type="entry name" value="ENOLASE"/>
    <property type="match status" value="1"/>
</dbReference>
<dbReference type="Proteomes" id="UP000054123">
    <property type="component" value="Unassembled WGS sequence"/>
</dbReference>
<feature type="binding site" evidence="14">
    <location>
        <position position="318"/>
    </location>
    <ligand>
        <name>substrate</name>
    </ligand>
</feature>
<feature type="domain" description="Enolase N-terminal" evidence="17">
    <location>
        <begin position="4"/>
        <end position="134"/>
    </location>
</feature>
<evidence type="ECO:0000313" key="20">
    <source>
        <dbReference type="Proteomes" id="UP000054123"/>
    </source>
</evidence>
<evidence type="ECO:0000256" key="6">
    <source>
        <dbReference type="ARBA" id="ARBA00022525"/>
    </source>
</evidence>
<dbReference type="UniPathway" id="UPA00109">
    <property type="reaction ID" value="UER00187"/>
</dbReference>
<keyword evidence="19" id="KW-0670">Pyruvate</keyword>
<proteinExistence type="inferred from homology"/>
<evidence type="ECO:0000259" key="17">
    <source>
        <dbReference type="SMART" id="SM01193"/>
    </source>
</evidence>
<feature type="binding site" evidence="14">
    <location>
        <position position="159"/>
    </location>
    <ligand>
        <name>substrate</name>
    </ligand>
</feature>
<dbReference type="GO" id="GO:0009986">
    <property type="term" value="C:cell surface"/>
    <property type="evidence" value="ECO:0007669"/>
    <property type="project" value="UniProtKB-SubCell"/>
</dbReference>
<dbReference type="PATRIC" id="fig|1450449.3.peg.162"/>
<comment type="function">
    <text evidence="11 12">Catalyzes the reversible conversion of 2-phosphoglycerate (2-PG) into phosphoenolpyruvate (PEP). It is essential for the degradation of carbohydrates via glycolysis.</text>
</comment>
<dbReference type="EC" id="4.2.1.11" evidence="3 12"/>
<dbReference type="SFLD" id="SFLDG00178">
    <property type="entry name" value="enolase"/>
    <property type="match status" value="1"/>
</dbReference>
<feature type="domain" description="Enolase C-terminal TIM barrel" evidence="16">
    <location>
        <begin position="143"/>
        <end position="434"/>
    </location>
</feature>
<dbReference type="EMBL" id="CP015030">
    <property type="protein sequence ID" value="QIM66969.1"/>
    <property type="molecule type" value="Genomic_DNA"/>
</dbReference>
<keyword evidence="8 12" id="KW-0460">Magnesium</keyword>
<sequence>MAKIVKVIGREIIDSRGNPTVEAEVHLEGGFVGLAAAPSGASTGSREALELRDGDKGRFLGKGVLKAVSAVNNEIANALVGKEGTAQAEIDQIMIDLDGTENKSKFGANAILAVSLATAKAAAASKGLPLYAYIAELNGTPGVYSMPLPMMNIINGGEHADNNVDIQEFMIQPVGASTLKEALRIGAEVFHNLAKVLKAKGLNTAVGDEGGFAPNLASNADALACIKEAVEKAGYVLGKDVTLAMDCASSEFYDKERNVYDMKGEGKTFTSQEFTHYLEGLCKEYPIVSIEDGQDESDWEGFAYQTKVLGDKVQLVGDDLFVTNTKILARGIENGIANSILIKFNQIGSLTETLAAIKMAKDAGYTAVISHRSGETEDATIADLAVGTAAGQIKTGSMSRSDRVAKYNQLIRIEEALERAGTPAPFNGRKEIKGQA</sequence>
<organism evidence="18 20">
    <name type="scientific">Mannheimia granulomatis</name>
    <dbReference type="NCBI Taxonomy" id="85402"/>
    <lineage>
        <taxon>Bacteria</taxon>
        <taxon>Pseudomonadati</taxon>
        <taxon>Pseudomonadota</taxon>
        <taxon>Gammaproteobacteria</taxon>
        <taxon>Pasteurellales</taxon>
        <taxon>Pasteurellaceae</taxon>
        <taxon>Mannheimia</taxon>
    </lineage>
</organism>
<dbReference type="InterPro" id="IPR000941">
    <property type="entry name" value="Enolase"/>
</dbReference>
<comment type="subunit">
    <text evidence="12">Component of the RNA degradosome, a multiprotein complex involved in RNA processing and mRNA degradation.</text>
</comment>
<feature type="binding site" evidence="12">
    <location>
        <position position="343"/>
    </location>
    <ligand>
        <name>(2R)-2-phosphoglycerate</name>
        <dbReference type="ChEBI" id="CHEBI:58289"/>
    </ligand>
</feature>
<dbReference type="FunFam" id="3.30.390.10:FF:000001">
    <property type="entry name" value="Enolase"/>
    <property type="match status" value="1"/>
</dbReference>
<dbReference type="Proteomes" id="UP000501366">
    <property type="component" value="Chromosome"/>
</dbReference>
<feature type="binding site" evidence="12 15">
    <location>
        <position position="318"/>
    </location>
    <ligand>
        <name>Mg(2+)</name>
        <dbReference type="ChEBI" id="CHEBI:18420"/>
    </ligand>
</feature>